<dbReference type="AlphaFoldDB" id="A0AAD4IGP2"/>
<feature type="compositionally biased region" description="Basic and acidic residues" evidence="1">
    <location>
        <begin position="57"/>
        <end position="77"/>
    </location>
</feature>
<dbReference type="Proteomes" id="UP001199106">
    <property type="component" value="Unassembled WGS sequence"/>
</dbReference>
<accession>A0AAD4IGP2</accession>
<gene>
    <name evidence="2" type="ORF">G6011_04185</name>
</gene>
<feature type="region of interest" description="Disordered" evidence="1">
    <location>
        <begin position="46"/>
        <end position="92"/>
    </location>
</feature>
<protein>
    <submittedName>
        <fullName evidence="2">Uncharacterized protein</fullName>
    </submittedName>
</protein>
<proteinExistence type="predicted"/>
<dbReference type="EMBL" id="JAANER010000002">
    <property type="protein sequence ID" value="KAG9194150.1"/>
    <property type="molecule type" value="Genomic_DNA"/>
</dbReference>
<organism evidence="2 3">
    <name type="scientific">Alternaria panax</name>
    <dbReference type="NCBI Taxonomy" id="48097"/>
    <lineage>
        <taxon>Eukaryota</taxon>
        <taxon>Fungi</taxon>
        <taxon>Dikarya</taxon>
        <taxon>Ascomycota</taxon>
        <taxon>Pezizomycotina</taxon>
        <taxon>Dothideomycetes</taxon>
        <taxon>Pleosporomycetidae</taxon>
        <taxon>Pleosporales</taxon>
        <taxon>Pleosporineae</taxon>
        <taxon>Pleosporaceae</taxon>
        <taxon>Alternaria</taxon>
        <taxon>Alternaria sect. Panax</taxon>
    </lineage>
</organism>
<keyword evidence="3" id="KW-1185">Reference proteome</keyword>
<comment type="caution">
    <text evidence="2">The sequence shown here is derived from an EMBL/GenBank/DDBJ whole genome shotgun (WGS) entry which is preliminary data.</text>
</comment>
<sequence length="130" mass="15675">MAFVEQSNKKAYYADRLCERARCYIHDFLAPLKDDREAFDKYHPTEEKATDLLTPKNIDRAVEKNTTRKQRNDERDTLKKKKKKKTREEVEERLKKHVYNKAVARFNGNTVNEDYDGKKRVQLLRTMYWT</sequence>
<evidence type="ECO:0000313" key="3">
    <source>
        <dbReference type="Proteomes" id="UP001199106"/>
    </source>
</evidence>
<reference evidence="2" key="1">
    <citation type="submission" date="2021-07" db="EMBL/GenBank/DDBJ databases">
        <title>Genome Resource of American Ginseng Black Spot Pathogen Alternaria panax.</title>
        <authorList>
            <person name="Qiu C."/>
            <person name="Wang W."/>
            <person name="Liu Z."/>
        </authorList>
    </citation>
    <scope>NUCLEOTIDE SEQUENCE</scope>
    <source>
        <strain evidence="2">BNCC115425</strain>
    </source>
</reference>
<evidence type="ECO:0000256" key="1">
    <source>
        <dbReference type="SAM" id="MobiDB-lite"/>
    </source>
</evidence>
<evidence type="ECO:0000313" key="2">
    <source>
        <dbReference type="EMBL" id="KAG9194150.1"/>
    </source>
</evidence>
<name>A0AAD4IGP2_9PLEO</name>